<sequence length="428" mass="49611">MCYDSLILCAVRHRDVIHVFDVLRHPSDILVLLRRRAASGVHFLVFKHNKYAWVDYREFLIDAPKFGVKYGVQKLPFIVHPLIKEEFTRHTSTADQARATVLEYCNDHISEIRAMTIDNSIEDPNYIWDPPPPPQVWDKLHLMKEQSDLSSAKIWGPDIESVGEFFGYVKTPQTSCTKLVKMGGQPLCDEDEQMFVDGHKLVCLDAPLLKSGSDPSNCLVLSFGVFTDWSFDEAIARYRCELHMFDVKKFPENVTNKYPWAHYHVEGLTASAVPHMTHYPQYNVTAIMLDYTNLLYKHNLTRRAVNILKIDIEGDEWEVLRSLRNNPLLNSAGQIHLEIHNHDLLRRNNTAEQNLSIIKRHYAILRDIEAQGFARVGYWDNVMDRYAVYDANGQRYETAGEVLYINTNWFKKSFRNRLKESGISLHSI</sequence>
<dbReference type="Proteomes" id="UP001497623">
    <property type="component" value="Unassembled WGS sequence"/>
</dbReference>
<dbReference type="EMBL" id="CAXKWB010003409">
    <property type="protein sequence ID" value="CAL4069114.1"/>
    <property type="molecule type" value="Genomic_DNA"/>
</dbReference>
<proteinExistence type="predicted"/>
<feature type="non-terminal residue" evidence="2">
    <location>
        <position position="428"/>
    </location>
</feature>
<evidence type="ECO:0000313" key="2">
    <source>
        <dbReference type="EMBL" id="CAL4069114.1"/>
    </source>
</evidence>
<dbReference type="Pfam" id="PF13383">
    <property type="entry name" value="Methyltransf_22"/>
    <property type="match status" value="1"/>
</dbReference>
<evidence type="ECO:0000313" key="3">
    <source>
        <dbReference type="Proteomes" id="UP001497623"/>
    </source>
</evidence>
<dbReference type="AlphaFoldDB" id="A0AAV2Q2N7"/>
<gene>
    <name evidence="2" type="ORF">MNOR_LOCUS7647</name>
</gene>
<protein>
    <recommendedName>
        <fullName evidence="1">Methyltransferase domain-containing protein</fullName>
    </recommendedName>
</protein>
<reference evidence="2 3" key="1">
    <citation type="submission" date="2024-05" db="EMBL/GenBank/DDBJ databases">
        <authorList>
            <person name="Wallberg A."/>
        </authorList>
    </citation>
    <scope>NUCLEOTIDE SEQUENCE [LARGE SCALE GENOMIC DNA]</scope>
</reference>
<organism evidence="2 3">
    <name type="scientific">Meganyctiphanes norvegica</name>
    <name type="common">Northern krill</name>
    <name type="synonym">Thysanopoda norvegica</name>
    <dbReference type="NCBI Taxonomy" id="48144"/>
    <lineage>
        <taxon>Eukaryota</taxon>
        <taxon>Metazoa</taxon>
        <taxon>Ecdysozoa</taxon>
        <taxon>Arthropoda</taxon>
        <taxon>Crustacea</taxon>
        <taxon>Multicrustacea</taxon>
        <taxon>Malacostraca</taxon>
        <taxon>Eumalacostraca</taxon>
        <taxon>Eucarida</taxon>
        <taxon>Euphausiacea</taxon>
        <taxon>Euphausiidae</taxon>
        <taxon>Meganyctiphanes</taxon>
    </lineage>
</organism>
<feature type="domain" description="Methyltransferase" evidence="1">
    <location>
        <begin position="171"/>
        <end position="343"/>
    </location>
</feature>
<dbReference type="PANTHER" id="PTHR32026:SF10">
    <property type="entry name" value="METHYLTRANSFERASE-LIKE PROTEIN 24-RELATED"/>
    <property type="match status" value="1"/>
</dbReference>
<dbReference type="InterPro" id="IPR025714">
    <property type="entry name" value="Methyltranfer_dom"/>
</dbReference>
<evidence type="ECO:0000259" key="1">
    <source>
        <dbReference type="Pfam" id="PF13383"/>
    </source>
</evidence>
<dbReference type="InterPro" id="IPR026913">
    <property type="entry name" value="METTL24"/>
</dbReference>
<comment type="caution">
    <text evidence="2">The sequence shown here is derived from an EMBL/GenBank/DDBJ whole genome shotgun (WGS) entry which is preliminary data.</text>
</comment>
<dbReference type="PANTHER" id="PTHR32026">
    <property type="entry name" value="METHYLTRANSFERASE-LIKE PROTEIN 24"/>
    <property type="match status" value="1"/>
</dbReference>
<keyword evidence="3" id="KW-1185">Reference proteome</keyword>
<name>A0AAV2Q2N7_MEGNR</name>
<accession>A0AAV2Q2N7</accession>